<dbReference type="EMBL" id="BGZO01000035">
    <property type="protein sequence ID" value="GBR76611.1"/>
    <property type="molecule type" value="Genomic_DNA"/>
</dbReference>
<proteinExistence type="inferred from homology"/>
<dbReference type="SUPFAM" id="SSF75217">
    <property type="entry name" value="alpha/beta knot"/>
    <property type="match status" value="1"/>
</dbReference>
<dbReference type="GO" id="GO:0006396">
    <property type="term" value="P:RNA processing"/>
    <property type="evidence" value="ECO:0007669"/>
    <property type="project" value="InterPro"/>
</dbReference>
<dbReference type="PANTHER" id="PTHR43191:SF2">
    <property type="entry name" value="RRNA METHYLTRANSFERASE 3, MITOCHONDRIAL"/>
    <property type="match status" value="1"/>
</dbReference>
<dbReference type="Pfam" id="PF00588">
    <property type="entry name" value="SpoU_methylase"/>
    <property type="match status" value="1"/>
</dbReference>
<accession>A0A388TI88</accession>
<dbReference type="InterPro" id="IPR051259">
    <property type="entry name" value="rRNA_Methyltransferase"/>
</dbReference>
<keyword evidence="3" id="KW-0808">Transferase</keyword>
<feature type="domain" description="MRM3-like substrate binding" evidence="5">
    <location>
        <begin position="8"/>
        <end position="86"/>
    </location>
</feature>
<dbReference type="CDD" id="cd18095">
    <property type="entry name" value="SpoU-like_rRNA-MTase"/>
    <property type="match status" value="1"/>
</dbReference>
<protein>
    <submittedName>
        <fullName evidence="6">tRNA G18 (Ribose-2'-O)-methylase SpoU</fullName>
    </submittedName>
</protein>
<keyword evidence="7" id="KW-1185">Reference proteome</keyword>
<evidence type="ECO:0000256" key="2">
    <source>
        <dbReference type="ARBA" id="ARBA00022603"/>
    </source>
</evidence>
<reference evidence="6 7" key="1">
    <citation type="journal article" date="2019" name="ISME J.">
        <title>Genome analyses of uncultured TG2/ZB3 bacteria in 'Margulisbacteria' specifically attached to ectosymbiotic spirochetes of protists in the termite gut.</title>
        <authorList>
            <person name="Utami Y.D."/>
            <person name="Kuwahara H."/>
            <person name="Igai K."/>
            <person name="Murakami T."/>
            <person name="Sugaya K."/>
            <person name="Morikawa T."/>
            <person name="Nagura Y."/>
            <person name="Yuki M."/>
            <person name="Deevong P."/>
            <person name="Inoue T."/>
            <person name="Kihara K."/>
            <person name="Lo N."/>
            <person name="Yamada A."/>
            <person name="Ohkuma M."/>
            <person name="Hongoh Y."/>
        </authorList>
    </citation>
    <scope>NUCLEOTIDE SEQUENCE [LARGE SCALE GENOMIC DNA]</scope>
    <source>
        <strain evidence="6">NkOx7-02</strain>
    </source>
</reference>
<dbReference type="PANTHER" id="PTHR43191">
    <property type="entry name" value="RRNA METHYLTRANSFERASE 3"/>
    <property type="match status" value="1"/>
</dbReference>
<evidence type="ECO:0000256" key="3">
    <source>
        <dbReference type="ARBA" id="ARBA00022679"/>
    </source>
</evidence>
<dbReference type="GO" id="GO:0003723">
    <property type="term" value="F:RNA binding"/>
    <property type="evidence" value="ECO:0007669"/>
    <property type="project" value="InterPro"/>
</dbReference>
<dbReference type="InterPro" id="IPR029026">
    <property type="entry name" value="tRNA_m1G_MTases_N"/>
</dbReference>
<name>A0A388TI88_9BACT</name>
<gene>
    <name evidence="6" type="primary">spoU</name>
    <name evidence="6" type="ORF">NO2_1135</name>
</gene>
<dbReference type="Pfam" id="PF22435">
    <property type="entry name" value="MRM3-like_sub_bind"/>
    <property type="match status" value="1"/>
</dbReference>
<evidence type="ECO:0000256" key="1">
    <source>
        <dbReference type="ARBA" id="ARBA00007228"/>
    </source>
</evidence>
<dbReference type="InterPro" id="IPR029064">
    <property type="entry name" value="Ribosomal_eL30-like_sf"/>
</dbReference>
<dbReference type="Gene3D" id="3.40.1280.10">
    <property type="match status" value="1"/>
</dbReference>
<dbReference type="InterPro" id="IPR053888">
    <property type="entry name" value="MRM3-like_sub_bind"/>
</dbReference>
<comment type="caution">
    <text evidence="6">The sequence shown here is derived from an EMBL/GenBank/DDBJ whole genome shotgun (WGS) entry which is preliminary data.</text>
</comment>
<dbReference type="InterPro" id="IPR029028">
    <property type="entry name" value="Alpha/beta_knot_MTases"/>
</dbReference>
<dbReference type="SUPFAM" id="SSF55315">
    <property type="entry name" value="L30e-like"/>
    <property type="match status" value="1"/>
</dbReference>
<evidence type="ECO:0000313" key="6">
    <source>
        <dbReference type="EMBL" id="GBR76611.1"/>
    </source>
</evidence>
<dbReference type="GO" id="GO:0032259">
    <property type="term" value="P:methylation"/>
    <property type="evidence" value="ECO:0007669"/>
    <property type="project" value="UniProtKB-KW"/>
</dbReference>
<dbReference type="GO" id="GO:0008173">
    <property type="term" value="F:RNA methyltransferase activity"/>
    <property type="evidence" value="ECO:0007669"/>
    <property type="project" value="InterPro"/>
</dbReference>
<evidence type="ECO:0000259" key="5">
    <source>
        <dbReference type="Pfam" id="PF22435"/>
    </source>
</evidence>
<feature type="domain" description="tRNA/rRNA methyltransferase SpoU type" evidence="4">
    <location>
        <begin position="102"/>
        <end position="236"/>
    </location>
</feature>
<keyword evidence="2" id="KW-0489">Methyltransferase</keyword>
<dbReference type="AlphaFoldDB" id="A0A388TI88"/>
<organism evidence="6 7">
    <name type="scientific">Candidatus Termititenax persephonae</name>
    <dbReference type="NCBI Taxonomy" id="2218525"/>
    <lineage>
        <taxon>Bacteria</taxon>
        <taxon>Bacillati</taxon>
        <taxon>Candidatus Margulisiibacteriota</taxon>
        <taxon>Candidatus Termititenacia</taxon>
        <taxon>Candidatus Termititenacales</taxon>
        <taxon>Candidatus Termititenacaceae</taxon>
        <taxon>Candidatus Termititenax</taxon>
    </lineage>
</organism>
<sequence>MLLTSADNPEIKNLRKLLADSAARREQKSFVIEGFKIFQFARQIQTIYAREDIILPAQLRIHRHRYIAPTVFAGISEVENPQGIMAVCRLPEPGQFSAARKYIFLDRLQDPGNLGTIVRTAAALGWDGLICNKGCADIFAPKAVRASMGALFTLDILFAEIGEIAGLSGQIIAADLQGVPPEDLRLDGGYVLAVGSEGQGLSPEVGQCAAQKVCLPFHKNKAESLNAAVAAGILLYELSRRGQG</sequence>
<dbReference type="Proteomes" id="UP000275925">
    <property type="component" value="Unassembled WGS sequence"/>
</dbReference>
<dbReference type="Gene3D" id="3.30.1330.30">
    <property type="match status" value="1"/>
</dbReference>
<comment type="similarity">
    <text evidence="1">Belongs to the class IV-like SAM-binding methyltransferase superfamily. RNA methyltransferase TrmH family.</text>
</comment>
<evidence type="ECO:0000259" key="4">
    <source>
        <dbReference type="Pfam" id="PF00588"/>
    </source>
</evidence>
<dbReference type="InterPro" id="IPR001537">
    <property type="entry name" value="SpoU_MeTrfase"/>
</dbReference>
<evidence type="ECO:0000313" key="7">
    <source>
        <dbReference type="Proteomes" id="UP000275925"/>
    </source>
</evidence>